<gene>
    <name evidence="2" type="ORF">BSAL_70540</name>
</gene>
<keyword evidence="1" id="KW-0472">Membrane</keyword>
<dbReference type="AlphaFoldDB" id="A0A0S4IVL9"/>
<feature type="transmembrane region" description="Helical" evidence="1">
    <location>
        <begin position="90"/>
        <end position="111"/>
    </location>
</feature>
<evidence type="ECO:0000256" key="1">
    <source>
        <dbReference type="SAM" id="Phobius"/>
    </source>
</evidence>
<feature type="transmembrane region" description="Helical" evidence="1">
    <location>
        <begin position="33"/>
        <end position="53"/>
    </location>
</feature>
<keyword evidence="1" id="KW-0812">Transmembrane</keyword>
<organism evidence="2 3">
    <name type="scientific">Bodo saltans</name>
    <name type="common">Flagellated protozoan</name>
    <dbReference type="NCBI Taxonomy" id="75058"/>
    <lineage>
        <taxon>Eukaryota</taxon>
        <taxon>Discoba</taxon>
        <taxon>Euglenozoa</taxon>
        <taxon>Kinetoplastea</taxon>
        <taxon>Metakinetoplastina</taxon>
        <taxon>Eubodonida</taxon>
        <taxon>Bodonidae</taxon>
        <taxon>Bodo</taxon>
    </lineage>
</organism>
<keyword evidence="1" id="KW-1133">Transmembrane helix</keyword>
<protein>
    <submittedName>
        <fullName evidence="2">Membrane-associated protein, putative</fullName>
    </submittedName>
</protein>
<evidence type="ECO:0000313" key="2">
    <source>
        <dbReference type="EMBL" id="CUG04393.1"/>
    </source>
</evidence>
<dbReference type="Proteomes" id="UP000051952">
    <property type="component" value="Unassembled WGS sequence"/>
</dbReference>
<proteinExistence type="predicted"/>
<dbReference type="EMBL" id="CYKH01000518">
    <property type="protein sequence ID" value="CUG04393.1"/>
    <property type="molecule type" value="Genomic_DNA"/>
</dbReference>
<keyword evidence="3" id="KW-1185">Reference proteome</keyword>
<accession>A0A0S4IVL9</accession>
<reference evidence="3" key="1">
    <citation type="submission" date="2015-09" db="EMBL/GenBank/DDBJ databases">
        <authorList>
            <consortium name="Pathogen Informatics"/>
        </authorList>
    </citation>
    <scope>NUCLEOTIDE SEQUENCE [LARGE SCALE GENOMIC DNA]</scope>
    <source>
        <strain evidence="3">Lake Konstanz</strain>
    </source>
</reference>
<evidence type="ECO:0000313" key="3">
    <source>
        <dbReference type="Proteomes" id="UP000051952"/>
    </source>
</evidence>
<name>A0A0S4IVL9_BODSA</name>
<sequence>MKKRRGNPKERKYLASKKCNKTRVVRLLLRQTINAASELLHAFCFFFLCLQVIELRSFLKETTTKVNTITNHQLSPCSHSWNSFISTTSFPFFSFLFFSFLFFSFLPLFSWEQISFTHHRMAPLSTALTKDIMHYFPFAPLTFSFALSHFPSPSLSVSLTPSLYALYELSGRMITVRSK</sequence>
<dbReference type="VEuPathDB" id="TriTrypDB:BSAL_70540"/>